<evidence type="ECO:0000256" key="4">
    <source>
        <dbReference type="ARBA" id="ARBA00022807"/>
    </source>
</evidence>
<evidence type="ECO:0000256" key="3">
    <source>
        <dbReference type="ARBA" id="ARBA00022801"/>
    </source>
</evidence>
<name>A0A6S7CMK4_9BURK</name>
<dbReference type="InterPro" id="IPR051202">
    <property type="entry name" value="Peptidase_C40"/>
</dbReference>
<keyword evidence="7" id="KW-1185">Reference proteome</keyword>
<evidence type="ECO:0000313" key="7">
    <source>
        <dbReference type="Proteomes" id="UP000494203"/>
    </source>
</evidence>
<keyword evidence="2" id="KW-0645">Protease</keyword>
<dbReference type="GO" id="GO:0008234">
    <property type="term" value="F:cysteine-type peptidase activity"/>
    <property type="evidence" value="ECO:0007669"/>
    <property type="project" value="UniProtKB-KW"/>
</dbReference>
<evidence type="ECO:0000313" key="6">
    <source>
        <dbReference type="EMBL" id="CAB3856500.1"/>
    </source>
</evidence>
<evidence type="ECO:0000256" key="1">
    <source>
        <dbReference type="ARBA" id="ARBA00007074"/>
    </source>
</evidence>
<keyword evidence="4" id="KW-0788">Thiol protease</keyword>
<dbReference type="PROSITE" id="PS51935">
    <property type="entry name" value="NLPC_P60"/>
    <property type="match status" value="1"/>
</dbReference>
<feature type="domain" description="NlpC/P60" evidence="5">
    <location>
        <begin position="100"/>
        <end position="224"/>
    </location>
</feature>
<dbReference type="GO" id="GO:0006508">
    <property type="term" value="P:proteolysis"/>
    <property type="evidence" value="ECO:0007669"/>
    <property type="project" value="UniProtKB-KW"/>
</dbReference>
<dbReference type="PANTHER" id="PTHR47053">
    <property type="entry name" value="MUREIN DD-ENDOPEPTIDASE MEPH-RELATED"/>
    <property type="match status" value="1"/>
</dbReference>
<dbReference type="EMBL" id="CADIKZ010000005">
    <property type="protein sequence ID" value="CAB3856500.1"/>
    <property type="molecule type" value="Genomic_DNA"/>
</dbReference>
<dbReference type="InterPro" id="IPR000064">
    <property type="entry name" value="NLP_P60_dom"/>
</dbReference>
<accession>A0A6S7CMK4</accession>
<proteinExistence type="inferred from homology"/>
<sequence length="235" mass="25475">MTAERLSCAATFPRRMHRHSTNARLNSPSGQANRGLRLLALAACVAGLAGCAGTHQKSSAYTSEIDPYETEWVATADDPIGMLVVQKFKRERQRSQGSGVSSDNALVSEALNYLGIRYRFGGNSPDTGFDCSGLVTYTAERSLGLKLPRNAAEIAQQGVSVSKSELKAGDLVFFNTMGRRYSHVGIYLGDDRFVHSPSSGGVVRVENMTLAYWSKRYNGARRIDTSLVATARASN</sequence>
<evidence type="ECO:0000256" key="2">
    <source>
        <dbReference type="ARBA" id="ARBA00022670"/>
    </source>
</evidence>
<reference evidence="6 7" key="1">
    <citation type="submission" date="2020-04" db="EMBL/GenBank/DDBJ databases">
        <authorList>
            <person name="De Canck E."/>
        </authorList>
    </citation>
    <scope>NUCLEOTIDE SEQUENCE [LARGE SCALE GENOMIC DNA]</scope>
    <source>
        <strain evidence="6 7">LMG 26788</strain>
    </source>
</reference>
<dbReference type="AlphaFoldDB" id="A0A6S7CMK4"/>
<dbReference type="Pfam" id="PF00877">
    <property type="entry name" value="NLPC_P60"/>
    <property type="match status" value="1"/>
</dbReference>
<dbReference type="SUPFAM" id="SSF54001">
    <property type="entry name" value="Cysteine proteinases"/>
    <property type="match status" value="1"/>
</dbReference>
<gene>
    <name evidence="6" type="ORF">LMG26788_02033</name>
</gene>
<dbReference type="Proteomes" id="UP000494203">
    <property type="component" value="Unassembled WGS sequence"/>
</dbReference>
<comment type="similarity">
    <text evidence="1">Belongs to the peptidase C40 family.</text>
</comment>
<dbReference type="InterPro" id="IPR038765">
    <property type="entry name" value="Papain-like_cys_pep_sf"/>
</dbReference>
<evidence type="ECO:0000259" key="5">
    <source>
        <dbReference type="PROSITE" id="PS51935"/>
    </source>
</evidence>
<protein>
    <recommendedName>
        <fullName evidence="5">NlpC/P60 domain-containing protein</fullName>
    </recommendedName>
</protein>
<dbReference type="Gene3D" id="3.90.1720.10">
    <property type="entry name" value="endopeptidase domain like (from Nostoc punctiforme)"/>
    <property type="match status" value="1"/>
</dbReference>
<keyword evidence="3" id="KW-0378">Hydrolase</keyword>
<dbReference type="PANTHER" id="PTHR47053:SF1">
    <property type="entry name" value="MUREIN DD-ENDOPEPTIDASE MEPH-RELATED"/>
    <property type="match status" value="1"/>
</dbReference>
<organism evidence="6 7">
    <name type="scientific">Achromobacter pulmonis</name>
    <dbReference type="NCBI Taxonomy" id="1389932"/>
    <lineage>
        <taxon>Bacteria</taxon>
        <taxon>Pseudomonadati</taxon>
        <taxon>Pseudomonadota</taxon>
        <taxon>Betaproteobacteria</taxon>
        <taxon>Burkholderiales</taxon>
        <taxon>Alcaligenaceae</taxon>
        <taxon>Achromobacter</taxon>
    </lineage>
</organism>